<comment type="caution">
    <text evidence="15">The sequence shown here is derived from an EMBL/GenBank/DDBJ whole genome shotgun (WGS) entry which is preliminary data.</text>
</comment>
<dbReference type="InterPro" id="IPR028053">
    <property type="entry name" value="Membr_insert_YidC_N"/>
</dbReference>
<keyword evidence="8" id="KW-1133">Transmembrane helix</keyword>
<evidence type="ECO:0000256" key="9">
    <source>
        <dbReference type="ARBA" id="ARBA00023136"/>
    </source>
</evidence>
<feature type="compositionally biased region" description="Low complexity" evidence="13">
    <location>
        <begin position="40"/>
        <end position="54"/>
    </location>
</feature>
<gene>
    <name evidence="15" type="ORF">B7Z70_11175</name>
</gene>
<evidence type="ECO:0000256" key="12">
    <source>
        <dbReference type="ARBA" id="ARBA00033342"/>
    </source>
</evidence>
<evidence type="ECO:0000256" key="4">
    <source>
        <dbReference type="ARBA" id="ARBA00022448"/>
    </source>
</evidence>
<dbReference type="Pfam" id="PF14849">
    <property type="entry name" value="YidC_periplas"/>
    <property type="match status" value="1"/>
</dbReference>
<evidence type="ECO:0000256" key="3">
    <source>
        <dbReference type="ARBA" id="ARBA00015325"/>
    </source>
</evidence>
<dbReference type="NCBIfam" id="TIGR03593">
    <property type="entry name" value="yidC_nterm"/>
    <property type="match status" value="1"/>
</dbReference>
<feature type="domain" description="Membrane insertase YidC N-terminal" evidence="14">
    <location>
        <begin position="78"/>
        <end position="250"/>
    </location>
</feature>
<dbReference type="GO" id="GO:0005886">
    <property type="term" value="C:plasma membrane"/>
    <property type="evidence" value="ECO:0007669"/>
    <property type="project" value="UniProtKB-SubCell"/>
</dbReference>
<name>A0A257SPF4_9PROT</name>
<evidence type="ECO:0000256" key="7">
    <source>
        <dbReference type="ARBA" id="ARBA00022927"/>
    </source>
</evidence>
<dbReference type="CDD" id="cd19961">
    <property type="entry name" value="EcYidC-like_peri"/>
    <property type="match status" value="1"/>
</dbReference>
<evidence type="ECO:0000256" key="2">
    <source>
        <dbReference type="ARBA" id="ARBA00010527"/>
    </source>
</evidence>
<dbReference type="AlphaFoldDB" id="A0A257SPF4"/>
<evidence type="ECO:0000256" key="11">
    <source>
        <dbReference type="ARBA" id="ARBA00033245"/>
    </source>
</evidence>
<evidence type="ECO:0000256" key="10">
    <source>
        <dbReference type="ARBA" id="ARBA00023186"/>
    </source>
</evidence>
<evidence type="ECO:0000256" key="13">
    <source>
        <dbReference type="SAM" id="MobiDB-lite"/>
    </source>
</evidence>
<keyword evidence="6" id="KW-0812">Transmembrane</keyword>
<evidence type="ECO:0000256" key="5">
    <source>
        <dbReference type="ARBA" id="ARBA00022475"/>
    </source>
</evidence>
<keyword evidence="7" id="KW-0653">Protein transport</keyword>
<accession>A0A257SPF4</accession>
<dbReference type="EMBL" id="NCBC01000492">
    <property type="protein sequence ID" value="OYV75138.1"/>
    <property type="molecule type" value="Genomic_DNA"/>
</dbReference>
<evidence type="ECO:0000256" key="1">
    <source>
        <dbReference type="ARBA" id="ARBA00004651"/>
    </source>
</evidence>
<dbReference type="Proteomes" id="UP000216779">
    <property type="component" value="Unassembled WGS sequence"/>
</dbReference>
<sequence>MDTQKTILAFALAVVIFLLFQAWQEQNAPKPVTPTAVHQSVTTPSTPTPAGASAPAAVTTPIVAPVTTSFRPATGPTVPFQTPVFTGQIGLNGGDIQNLGLRHYPQAVDNPAPYPILDTAAARLTIQQSGFVSSDGQTLVAQFAVPAVQSADGQPIILTGKAGPLTVKKTWTFQPDSYVVEERIQVTNTGTTPWSGSYFDQILRNGREESHWFMSIFTGAVLQHDGSFSKESFSDLRSHPVVRQGPGWAGSSPVAGSA</sequence>
<comment type="subcellular location">
    <subcellularLocation>
        <location evidence="1">Cell membrane</location>
        <topology evidence="1">Multi-pass membrane protein</topology>
    </subcellularLocation>
</comment>
<feature type="region of interest" description="Disordered" evidence="13">
    <location>
        <begin position="32"/>
        <end position="54"/>
    </location>
</feature>
<evidence type="ECO:0000313" key="15">
    <source>
        <dbReference type="EMBL" id="OYV75138.1"/>
    </source>
</evidence>
<dbReference type="InterPro" id="IPR001708">
    <property type="entry name" value="YidC/ALB3/OXA1/COX18"/>
</dbReference>
<dbReference type="PRINTS" id="PR00701">
    <property type="entry name" value="60KDINNERMP"/>
</dbReference>
<dbReference type="InterPro" id="IPR038221">
    <property type="entry name" value="YidC_periplasmic_sf"/>
</dbReference>
<keyword evidence="10" id="KW-0143">Chaperone</keyword>
<evidence type="ECO:0000259" key="14">
    <source>
        <dbReference type="Pfam" id="PF14849"/>
    </source>
</evidence>
<evidence type="ECO:0000313" key="16">
    <source>
        <dbReference type="Proteomes" id="UP000216779"/>
    </source>
</evidence>
<keyword evidence="9" id="KW-0472">Membrane</keyword>
<dbReference type="Gene3D" id="2.70.98.90">
    <property type="match status" value="1"/>
</dbReference>
<dbReference type="GO" id="GO:0015031">
    <property type="term" value="P:protein transport"/>
    <property type="evidence" value="ECO:0007669"/>
    <property type="project" value="UniProtKB-KW"/>
</dbReference>
<keyword evidence="5" id="KW-1003">Cell membrane</keyword>
<evidence type="ECO:0000256" key="8">
    <source>
        <dbReference type="ARBA" id="ARBA00022989"/>
    </source>
</evidence>
<feature type="non-terminal residue" evidence="15">
    <location>
        <position position="258"/>
    </location>
</feature>
<organism evidence="15 16">
    <name type="scientific">Acidithiobacillus ferrivorans</name>
    <dbReference type="NCBI Taxonomy" id="160808"/>
    <lineage>
        <taxon>Bacteria</taxon>
        <taxon>Pseudomonadati</taxon>
        <taxon>Pseudomonadota</taxon>
        <taxon>Acidithiobacillia</taxon>
        <taxon>Acidithiobacillales</taxon>
        <taxon>Acidithiobacillaceae</taxon>
        <taxon>Acidithiobacillus</taxon>
    </lineage>
</organism>
<proteinExistence type="inferred from homology"/>
<evidence type="ECO:0000256" key="6">
    <source>
        <dbReference type="ARBA" id="ARBA00022692"/>
    </source>
</evidence>
<keyword evidence="4" id="KW-0813">Transport</keyword>
<dbReference type="GO" id="GO:0032977">
    <property type="term" value="F:membrane insertase activity"/>
    <property type="evidence" value="ECO:0007669"/>
    <property type="project" value="InterPro"/>
</dbReference>
<reference evidence="15 16" key="1">
    <citation type="submission" date="2017-03" db="EMBL/GenBank/DDBJ databases">
        <title>Lifting the veil on microbial sulfur biogeochemistry in mining wastewaters.</title>
        <authorList>
            <person name="Kantor R.S."/>
            <person name="Colenbrander Nelson T."/>
            <person name="Marshall S."/>
            <person name="Bennett D."/>
            <person name="Apte S."/>
            <person name="Camacho D."/>
            <person name="Thomas B.C."/>
            <person name="Warren L.A."/>
            <person name="Banfield J.F."/>
        </authorList>
    </citation>
    <scope>NUCLEOTIDE SEQUENCE [LARGE SCALE GENOMIC DNA]</scope>
    <source>
        <strain evidence="15">21-59-9</strain>
    </source>
</reference>
<comment type="similarity">
    <text evidence="2">Belongs to the OXA1/ALB3/YidC family. Type 1 subfamily.</text>
</comment>
<protein>
    <recommendedName>
        <fullName evidence="3">Membrane protein insertase YidC</fullName>
    </recommendedName>
    <alternativeName>
        <fullName evidence="12">Foldase YidC</fullName>
    </alternativeName>
    <alternativeName>
        <fullName evidence="11">Membrane integrase YidC</fullName>
    </alternativeName>
</protein>